<feature type="region of interest" description="Disordered" evidence="1">
    <location>
        <begin position="367"/>
        <end position="407"/>
    </location>
</feature>
<reference evidence="3" key="1">
    <citation type="journal article" date="2017" name="Mycologia">
        <title>Fusarium algeriense, sp. nov., a novel toxigenic crown rot pathogen of durum wheat from Algeria is nested in the Fusarium burgessii species complex.</title>
        <authorList>
            <person name="Laraba I."/>
            <person name="Keddad A."/>
            <person name="Boureghda H."/>
            <person name="Abdallah N."/>
            <person name="Vaughan M.M."/>
            <person name="Proctor R.H."/>
            <person name="Busman M."/>
            <person name="O'Donnell K."/>
        </authorList>
    </citation>
    <scope>NUCLEOTIDE SEQUENCE</scope>
    <source>
        <strain evidence="3">NRRL 25174</strain>
    </source>
</reference>
<dbReference type="Gene3D" id="3.30.710.10">
    <property type="entry name" value="Potassium Channel Kv1.1, Chain A"/>
    <property type="match status" value="1"/>
</dbReference>
<dbReference type="PROSITE" id="PS50097">
    <property type="entry name" value="BTB"/>
    <property type="match status" value="1"/>
</dbReference>
<sequence>MEHVSIDGRRRNKTAVPVLNPSRKPETGAATYLRPASPPKSNPWAPAKKIPINPFAGPYPPLPKPQAPWSPVKTPTADMSRASSLSPTKNRFKDDTPSGTLAPGSNSPSSITCSSSRHIFETAAPRATANLWRCPIGADVVVRSGNLSFRVHRNIVVPQSGWFRDNLPPPNLDGTPVVVNTSFAPETVAHCLRYIYTNKVEICNIDSQQPWNVEHIPRCILAYITAVYLRMAKMASQLLRMVENTSTELGALIQRGYIYENMDCSEWIHFSCHYQSALDIIIRGQPQKLMIPMRLAMASILDAVLFWVVRHPLFTKELKASWQGILQISMHDIAEYKQLCRGTPMFNSPLPGELALMELFEETKAGKELEPTKSVGTQTEDNSSDKDAEEGQRNGLPFAHRGRHGLL</sequence>
<reference evidence="3" key="2">
    <citation type="submission" date="2020-02" db="EMBL/GenBank/DDBJ databases">
        <title>Identification and distribution of gene clusters putatively required for synthesis of sphingolipid metabolism inhibitors in phylogenetically diverse species of the filamentous fungus Fusarium.</title>
        <authorList>
            <person name="Kim H.-S."/>
            <person name="Busman M."/>
            <person name="Brown D.W."/>
            <person name="Divon H."/>
            <person name="Uhlig S."/>
            <person name="Proctor R.H."/>
        </authorList>
    </citation>
    <scope>NUCLEOTIDE SEQUENCE</scope>
    <source>
        <strain evidence="3">NRRL 25174</strain>
    </source>
</reference>
<gene>
    <name evidence="3" type="ORF">FBEOM_3458</name>
</gene>
<feature type="compositionally biased region" description="Basic and acidic residues" evidence="1">
    <location>
        <begin position="383"/>
        <end position="392"/>
    </location>
</feature>
<evidence type="ECO:0000256" key="1">
    <source>
        <dbReference type="SAM" id="MobiDB-lite"/>
    </source>
</evidence>
<accession>A0A9P5AQ04</accession>
<organism evidence="3 4">
    <name type="scientific">Fusarium beomiforme</name>
    <dbReference type="NCBI Taxonomy" id="44412"/>
    <lineage>
        <taxon>Eukaryota</taxon>
        <taxon>Fungi</taxon>
        <taxon>Dikarya</taxon>
        <taxon>Ascomycota</taxon>
        <taxon>Pezizomycotina</taxon>
        <taxon>Sordariomycetes</taxon>
        <taxon>Hypocreomycetidae</taxon>
        <taxon>Hypocreales</taxon>
        <taxon>Nectriaceae</taxon>
        <taxon>Fusarium</taxon>
        <taxon>Fusarium burgessii species complex</taxon>
    </lineage>
</organism>
<dbReference type="Pfam" id="PF00651">
    <property type="entry name" value="BTB"/>
    <property type="match status" value="1"/>
</dbReference>
<dbReference type="InterPro" id="IPR011333">
    <property type="entry name" value="SKP1/BTB/POZ_sf"/>
</dbReference>
<feature type="domain" description="BTB" evidence="2">
    <location>
        <begin position="138"/>
        <end position="204"/>
    </location>
</feature>
<keyword evidence="4" id="KW-1185">Reference proteome</keyword>
<dbReference type="OrthoDB" id="4845755at2759"/>
<comment type="caution">
    <text evidence="3">The sequence shown here is derived from an EMBL/GenBank/DDBJ whole genome shotgun (WGS) entry which is preliminary data.</text>
</comment>
<dbReference type="EMBL" id="PVQB02000133">
    <property type="protein sequence ID" value="KAF4342601.1"/>
    <property type="molecule type" value="Genomic_DNA"/>
</dbReference>
<name>A0A9P5AQ04_9HYPO</name>
<feature type="region of interest" description="Disordered" evidence="1">
    <location>
        <begin position="1"/>
        <end position="113"/>
    </location>
</feature>
<feature type="compositionally biased region" description="Pro residues" evidence="1">
    <location>
        <begin position="57"/>
        <end position="68"/>
    </location>
</feature>
<proteinExistence type="predicted"/>
<evidence type="ECO:0000313" key="3">
    <source>
        <dbReference type="EMBL" id="KAF4342601.1"/>
    </source>
</evidence>
<protein>
    <recommendedName>
        <fullName evidence="2">BTB domain-containing protein</fullName>
    </recommendedName>
</protein>
<evidence type="ECO:0000313" key="4">
    <source>
        <dbReference type="Proteomes" id="UP000730481"/>
    </source>
</evidence>
<evidence type="ECO:0000259" key="2">
    <source>
        <dbReference type="PROSITE" id="PS50097"/>
    </source>
</evidence>
<dbReference type="InterPro" id="IPR000210">
    <property type="entry name" value="BTB/POZ_dom"/>
</dbReference>
<dbReference type="CDD" id="cd18186">
    <property type="entry name" value="BTB_POZ_ZBTB_KLHL-like"/>
    <property type="match status" value="1"/>
</dbReference>
<dbReference type="Proteomes" id="UP000730481">
    <property type="component" value="Unassembled WGS sequence"/>
</dbReference>
<dbReference type="AlphaFoldDB" id="A0A9P5AQ04"/>
<dbReference type="SUPFAM" id="SSF54695">
    <property type="entry name" value="POZ domain"/>
    <property type="match status" value="1"/>
</dbReference>